<dbReference type="EMBL" id="AP019368">
    <property type="protein sequence ID" value="BBH53688.1"/>
    <property type="molecule type" value="Genomic_DNA"/>
</dbReference>
<feature type="transmembrane region" description="Helical" evidence="7">
    <location>
        <begin position="200"/>
        <end position="223"/>
    </location>
</feature>
<keyword evidence="4 7" id="KW-0812">Transmembrane</keyword>
<dbReference type="NCBIfam" id="TIGR00056">
    <property type="entry name" value="MlaE family lipid ABC transporter permease subunit"/>
    <property type="match status" value="1"/>
</dbReference>
<dbReference type="PANTHER" id="PTHR30188">
    <property type="entry name" value="ABC TRANSPORTER PERMEASE PROTEIN-RELATED"/>
    <property type="match status" value="1"/>
</dbReference>
<dbReference type="InterPro" id="IPR003453">
    <property type="entry name" value="ABC_MlaE_roteobac"/>
</dbReference>
<evidence type="ECO:0000313" key="9">
    <source>
        <dbReference type="Proteomes" id="UP000291236"/>
    </source>
</evidence>
<dbReference type="AlphaFoldDB" id="A0A4P2VLW1"/>
<feature type="transmembrane region" description="Helical" evidence="7">
    <location>
        <begin position="7"/>
        <end position="29"/>
    </location>
</feature>
<comment type="subcellular location">
    <subcellularLocation>
        <location evidence="1">Membrane</location>
        <topology evidence="1">Multi-pass membrane protein</topology>
    </subcellularLocation>
</comment>
<keyword evidence="5 7" id="KW-1133">Transmembrane helix</keyword>
<evidence type="ECO:0000256" key="2">
    <source>
        <dbReference type="ARBA" id="ARBA00007556"/>
    </source>
</evidence>
<keyword evidence="6 7" id="KW-0472">Membrane</keyword>
<evidence type="ECO:0000256" key="5">
    <source>
        <dbReference type="ARBA" id="ARBA00022989"/>
    </source>
</evidence>
<protein>
    <submittedName>
        <fullName evidence="8">ABC transporter permease</fullName>
    </submittedName>
</protein>
<evidence type="ECO:0000256" key="1">
    <source>
        <dbReference type="ARBA" id="ARBA00004141"/>
    </source>
</evidence>
<feature type="transmembrane region" description="Helical" evidence="7">
    <location>
        <begin position="59"/>
        <end position="80"/>
    </location>
</feature>
<dbReference type="GO" id="GO:0005548">
    <property type="term" value="F:phospholipid transporter activity"/>
    <property type="evidence" value="ECO:0007669"/>
    <property type="project" value="TreeGrafter"/>
</dbReference>
<dbReference type="GO" id="GO:0043190">
    <property type="term" value="C:ATP-binding cassette (ABC) transporter complex"/>
    <property type="evidence" value="ECO:0007669"/>
    <property type="project" value="InterPro"/>
</dbReference>
<comment type="similarity">
    <text evidence="2 7">Belongs to the MlaE permease family.</text>
</comment>
<evidence type="ECO:0000256" key="6">
    <source>
        <dbReference type="ARBA" id="ARBA00023136"/>
    </source>
</evidence>
<dbReference type="PANTHER" id="PTHR30188:SF4">
    <property type="entry name" value="PROTEIN TRIGALACTOSYLDIACYLGLYCEROL 1, CHLOROPLASTIC"/>
    <property type="match status" value="1"/>
</dbReference>
<feature type="transmembrane region" description="Helical" evidence="7">
    <location>
        <begin position="159"/>
        <end position="180"/>
    </location>
</feature>
<evidence type="ECO:0000256" key="3">
    <source>
        <dbReference type="ARBA" id="ARBA00022448"/>
    </source>
</evidence>
<evidence type="ECO:0000313" key="8">
    <source>
        <dbReference type="EMBL" id="BBH53688.1"/>
    </source>
</evidence>
<dbReference type="KEGG" id="sbf:JCM31447_21350"/>
<organism evidence="8 9">
    <name type="scientific">Fluviispira sanaruensis</name>
    <dbReference type="NCBI Taxonomy" id="2493639"/>
    <lineage>
        <taxon>Bacteria</taxon>
        <taxon>Pseudomonadati</taxon>
        <taxon>Bdellovibrionota</taxon>
        <taxon>Oligoflexia</taxon>
        <taxon>Silvanigrellales</taxon>
        <taxon>Silvanigrellaceae</taxon>
        <taxon>Fluviispira</taxon>
    </lineage>
</organism>
<accession>A0A4P2VLW1</accession>
<reference evidence="8 9" key="1">
    <citation type="submission" date="2018-12" db="EMBL/GenBank/DDBJ databases">
        <title>Rubrispira sanarue gen. nov., sp., nov., a member of the order Silvanigrellales, isolated from a brackish lake in Hamamatsu Japan.</title>
        <authorList>
            <person name="Maejima Y."/>
            <person name="Iino T."/>
            <person name="Muraguchi Y."/>
            <person name="Fukuda K."/>
            <person name="Nojiri H."/>
            <person name="Ohkuma M."/>
            <person name="Moriuchi R."/>
            <person name="Dohra H."/>
            <person name="Kimbara K."/>
            <person name="Shintani M."/>
        </authorList>
    </citation>
    <scope>NUCLEOTIDE SEQUENCE [LARGE SCALE GENOMIC DNA]</scope>
    <source>
        <strain evidence="8 9">RF1110005</strain>
    </source>
</reference>
<sequence>MKILISVIGYIGHVILSTISGLGRFIIFLREVFRWSIFPPFRIGLIIKQLEFVGNKSSLIISIAALFVGAVLGLQLGVIFRLFSAEGLMGAATGKSLALELGPVMCGFIVIGRAGAAMAAEIATMRVNEQIDAMEAMGVNPISYLVVPRVIASVIMMPILAGIFLFIGVVGCYIVAISYYRVDTMVFFQQLQWIVWWSDVVKGLVKALFFGFIFASIACYKGFHARGGAKGVGEATTKAVVAGLLSILVGDFIITLFQV</sequence>
<dbReference type="InterPro" id="IPR030802">
    <property type="entry name" value="Permease_MalE"/>
</dbReference>
<evidence type="ECO:0000256" key="4">
    <source>
        <dbReference type="ARBA" id="ARBA00022692"/>
    </source>
</evidence>
<name>A0A4P2VLW1_FLUSA</name>
<proteinExistence type="inferred from homology"/>
<dbReference type="RefSeq" id="WP_130610048.1">
    <property type="nucleotide sequence ID" value="NZ_AP019368.1"/>
</dbReference>
<keyword evidence="3" id="KW-0813">Transport</keyword>
<dbReference type="Pfam" id="PF02405">
    <property type="entry name" value="MlaE"/>
    <property type="match status" value="1"/>
</dbReference>
<keyword evidence="9" id="KW-1185">Reference proteome</keyword>
<feature type="transmembrane region" description="Helical" evidence="7">
    <location>
        <begin position="235"/>
        <end position="257"/>
    </location>
</feature>
<evidence type="ECO:0000256" key="7">
    <source>
        <dbReference type="RuleBase" id="RU362044"/>
    </source>
</evidence>
<dbReference type="Proteomes" id="UP000291236">
    <property type="component" value="Chromosome"/>
</dbReference>
<gene>
    <name evidence="8" type="ORF">JCM31447_21350</name>
</gene>
<dbReference type="OrthoDB" id="5297228at2"/>